<evidence type="ECO:0000313" key="1">
    <source>
        <dbReference type="EMBL" id="ORO38385.1"/>
    </source>
</evidence>
<comment type="caution">
    <text evidence="1">The sequence shown here is derived from an EMBL/GenBank/DDBJ whole genome shotgun (WGS) entry which is preliminary data.</text>
</comment>
<organism evidence="1 2">
    <name type="scientific">Streptococcus oralis subsp. tigurinus</name>
    <dbReference type="NCBI Taxonomy" id="1077464"/>
    <lineage>
        <taxon>Bacteria</taxon>
        <taxon>Bacillati</taxon>
        <taxon>Bacillota</taxon>
        <taxon>Bacilli</taxon>
        <taxon>Lactobacillales</taxon>
        <taxon>Streptococcaceae</taxon>
        <taxon>Streptococcus</taxon>
    </lineage>
</organism>
<evidence type="ECO:0008006" key="3">
    <source>
        <dbReference type="Google" id="ProtNLM"/>
    </source>
</evidence>
<dbReference type="EMBL" id="NCUD01000047">
    <property type="protein sequence ID" value="ORO38385.1"/>
    <property type="molecule type" value="Genomic_DNA"/>
</dbReference>
<accession>A0A1X1FVL7</accession>
<dbReference type="AlphaFoldDB" id="A0A1X1FVL7"/>
<gene>
    <name evidence="1" type="ORF">B7728_08320</name>
</gene>
<protein>
    <recommendedName>
        <fullName evidence="3">ROK family protein</fullName>
    </recommendedName>
</protein>
<dbReference type="Proteomes" id="UP000193633">
    <property type="component" value="Unassembled WGS sequence"/>
</dbReference>
<proteinExistence type="predicted"/>
<dbReference type="RefSeq" id="WP_033583464.1">
    <property type="nucleotide sequence ID" value="NZ_NCUD01000047.1"/>
</dbReference>
<evidence type="ECO:0000313" key="2">
    <source>
        <dbReference type="Proteomes" id="UP000193633"/>
    </source>
</evidence>
<dbReference type="Gene3D" id="3.30.420.40">
    <property type="match status" value="1"/>
</dbReference>
<name>A0A1X1FVL7_STROR</name>
<reference evidence="1 2" key="1">
    <citation type="journal article" date="2016" name="Eur. J. Clin. Microbiol. Infect. Dis.">
        <title>Whole genome sequencing as a tool for phylogenetic analysis of clinical strains of Mitis group streptococci.</title>
        <authorList>
            <person name="Rasmussen L.H."/>
            <person name="Dargis R."/>
            <person name="Hojholt K."/>
            <person name="Christensen J.J."/>
            <person name="Skovgaard O."/>
            <person name="Justesen U.S."/>
            <person name="Rosenvinge F.S."/>
            <person name="Moser C."/>
            <person name="Lukjancenko O."/>
            <person name="Rasmussen S."/>
            <person name="Nielsen X.C."/>
        </authorList>
    </citation>
    <scope>NUCLEOTIDE SEQUENCE [LARGE SCALE GENOMIC DNA]</scope>
    <source>
        <strain evidence="1 2">OD_339823_10</strain>
    </source>
</reference>
<sequence length="196" mass="22191">MAKIIDLRQENIHKVRSCFYQGGTWTKNQLSCQTGISLAGTTYILQILENDVNVASLGYCSIHPEFRTLALLYQLDTDFAGSDIIINKRLYRGRNGFAGEVGYLINGYKPPNLQSRSNDFTFLLLNQITALTSVIAPDAIAYYCPSLKENIKISDTYLPKEFHPILERLTEIDPFILNGVQSIGKNKILRIKRRTI</sequence>